<dbReference type="RefSeq" id="WP_022550561.1">
    <property type="nucleotide sequence ID" value="NC_022528.1"/>
</dbReference>
<reference evidence="1 2" key="1">
    <citation type="journal article" date="2013" name="ISME J.">
        <title>Comparative genomics of pathogenic lineages of Vibrio nigripulchritudo identifies virulence-associated traits.</title>
        <authorList>
            <person name="Goudenege D."/>
            <person name="Labreuche Y."/>
            <person name="Krin E."/>
            <person name="Ansquer D."/>
            <person name="Mangenot S."/>
            <person name="Calteau A."/>
            <person name="Medigue C."/>
            <person name="Mazel D."/>
            <person name="Polz M.F."/>
            <person name="Le Roux F."/>
        </authorList>
    </citation>
    <scope>NUCLEOTIDE SEQUENCE [LARGE SCALE GENOMIC DNA]</scope>
    <source>
        <strain evidence="2">SnF1</strain>
    </source>
</reference>
<dbReference type="EMBL" id="FO203526">
    <property type="protein sequence ID" value="CCO57650.1"/>
    <property type="molecule type" value="Genomic_DNA"/>
</dbReference>
<gene>
    <name evidence="1" type="ORF">VIBNI_A1528</name>
</gene>
<accession>U4JXJ7</accession>
<keyword evidence="2" id="KW-1185">Reference proteome</keyword>
<sequence>MSDKWNLIYSGYYEGRLIEVEQYDDDENCFKLVSTQKNDEDGSVSVNNSGILIMPPTEQGRKIAADCEGLDKLGKLIIEFEFSSETQSQVIEQVGKALLL</sequence>
<dbReference type="KEGG" id="vni:VIBNI_A1528"/>
<protein>
    <submittedName>
        <fullName evidence="1">Uncharacterized protein</fullName>
    </submittedName>
</protein>
<dbReference type="Proteomes" id="UP000016895">
    <property type="component" value="Chromosome 1"/>
</dbReference>
<dbReference type="PATRIC" id="fig|1260221.3.peg.1464"/>
<evidence type="ECO:0000313" key="2">
    <source>
        <dbReference type="Proteomes" id="UP000016895"/>
    </source>
</evidence>
<dbReference type="AlphaFoldDB" id="U4JXJ7"/>
<name>U4JXJ7_9VIBR</name>
<proteinExistence type="predicted"/>
<organism evidence="1 2">
    <name type="scientific">Vibrio nigripulchritudo</name>
    <dbReference type="NCBI Taxonomy" id="28173"/>
    <lineage>
        <taxon>Bacteria</taxon>
        <taxon>Pseudomonadati</taxon>
        <taxon>Pseudomonadota</taxon>
        <taxon>Gammaproteobacteria</taxon>
        <taxon>Vibrionales</taxon>
        <taxon>Vibrionaceae</taxon>
        <taxon>Vibrio</taxon>
    </lineage>
</organism>
<evidence type="ECO:0000313" key="1">
    <source>
        <dbReference type="EMBL" id="CCO57650.1"/>
    </source>
</evidence>